<name>A0A212QW00_9CHLR</name>
<dbReference type="Pfam" id="PF07687">
    <property type="entry name" value="M20_dimer"/>
    <property type="match status" value="1"/>
</dbReference>
<dbReference type="AlphaFoldDB" id="A0A212QW00"/>
<keyword evidence="6" id="KW-1185">Reference proteome</keyword>
<dbReference type="EMBL" id="FYEK01000027">
    <property type="protein sequence ID" value="SNB63861.1"/>
    <property type="molecule type" value="Genomic_DNA"/>
</dbReference>
<evidence type="ECO:0000256" key="1">
    <source>
        <dbReference type="ARBA" id="ARBA00022723"/>
    </source>
</evidence>
<keyword evidence="5" id="KW-0645">Protease</keyword>
<dbReference type="InterPro" id="IPR011650">
    <property type="entry name" value="Peptidase_M20_dimer"/>
</dbReference>
<keyword evidence="1" id="KW-0479">Metal-binding</keyword>
<dbReference type="PIRSF" id="PIRSF037238">
    <property type="entry name" value="Carboxypeptidase_G2"/>
    <property type="match status" value="1"/>
</dbReference>
<protein>
    <submittedName>
        <fullName evidence="5">Glutamate carboxypeptidase</fullName>
    </submittedName>
</protein>
<evidence type="ECO:0000313" key="5">
    <source>
        <dbReference type="EMBL" id="SNB63861.1"/>
    </source>
</evidence>
<dbReference type="PANTHER" id="PTHR43808:SF9">
    <property type="entry name" value="BLL0789 PROTEIN"/>
    <property type="match status" value="1"/>
</dbReference>
<evidence type="ECO:0000259" key="4">
    <source>
        <dbReference type="Pfam" id="PF07687"/>
    </source>
</evidence>
<dbReference type="InParanoid" id="A0A212QW00"/>
<evidence type="ECO:0000256" key="2">
    <source>
        <dbReference type="ARBA" id="ARBA00022801"/>
    </source>
</evidence>
<reference evidence="6" key="1">
    <citation type="submission" date="2017-06" db="EMBL/GenBank/DDBJ databases">
        <authorList>
            <person name="Varghese N."/>
            <person name="Submissions S."/>
        </authorList>
    </citation>
    <scope>NUCLEOTIDE SEQUENCE [LARGE SCALE GENOMIC DNA]</scope>
    <source>
        <strain evidence="6">JAD2</strain>
    </source>
</reference>
<dbReference type="GO" id="GO:0046872">
    <property type="term" value="F:metal ion binding"/>
    <property type="evidence" value="ECO:0007669"/>
    <property type="project" value="UniProtKB-KW"/>
</dbReference>
<feature type="active site" evidence="3">
    <location>
        <position position="90"/>
    </location>
</feature>
<keyword evidence="5" id="KW-0121">Carboxypeptidase</keyword>
<sequence>MGEVWPSRWMETFLRLQEELVALLRELVLRESPTTEKAAVDRLGEFVAERLRELGAQVERIPQEAVGDHWVATWGDPEASTQILTLCHLDTVWPLGTLERMPLREEDGRLYGPGVFDMKGGIAVLLGALQGLRTLGLHPPHRVRMLFTSDEETGSETSRPLIEEEARRSQLVLCLEPALPDGSLKTFRKGVGDFIVIAHGRSAHAGADPQRGINAIEELAYQIMRLRALADPRRGTTVTVGVIRGGTRPNVVPEYAEMVVDVRVATRAEMDRMEKAFRSLRPVLDGARVEVRGGFNRPPMERDARMVATFRRACTIAAELGLTLTEGGTGGGSDANFTAALGVPTLDGLGAVGNGAHALDEHVWIASLPQRAALVAALLARWTVL</sequence>
<proteinExistence type="predicted"/>
<accession>A0A212QW00</accession>
<feature type="domain" description="Peptidase M20 dimerisation" evidence="4">
    <location>
        <begin position="188"/>
        <end position="279"/>
    </location>
</feature>
<dbReference type="PANTHER" id="PTHR43808">
    <property type="entry name" value="ACETYLORNITHINE DEACETYLASE"/>
    <property type="match status" value="1"/>
</dbReference>
<dbReference type="CDD" id="cd03885">
    <property type="entry name" value="M20_CPDG2"/>
    <property type="match status" value="1"/>
</dbReference>
<dbReference type="RefSeq" id="WP_200808112.1">
    <property type="nucleotide sequence ID" value="NZ_FYEK01000027.1"/>
</dbReference>
<dbReference type="InterPro" id="IPR017150">
    <property type="entry name" value="Pept_M20_glutamate_carboxypep"/>
</dbReference>
<dbReference type="Pfam" id="PF01546">
    <property type="entry name" value="Peptidase_M20"/>
    <property type="match status" value="1"/>
</dbReference>
<evidence type="ECO:0000313" key="6">
    <source>
        <dbReference type="Proteomes" id="UP000197025"/>
    </source>
</evidence>
<dbReference type="SUPFAM" id="SSF53187">
    <property type="entry name" value="Zn-dependent exopeptidases"/>
    <property type="match status" value="1"/>
</dbReference>
<organism evidence="5 6">
    <name type="scientific">Thermoflexus hugenholtzii JAD2</name>
    <dbReference type="NCBI Taxonomy" id="877466"/>
    <lineage>
        <taxon>Bacteria</taxon>
        <taxon>Bacillati</taxon>
        <taxon>Chloroflexota</taxon>
        <taxon>Thermoflexia</taxon>
        <taxon>Thermoflexales</taxon>
        <taxon>Thermoflexaceae</taxon>
        <taxon>Thermoflexus</taxon>
    </lineage>
</organism>
<dbReference type="Gene3D" id="3.40.630.10">
    <property type="entry name" value="Zn peptidases"/>
    <property type="match status" value="1"/>
</dbReference>
<dbReference type="FunCoup" id="A0A212QW00">
    <property type="interactions" value="25"/>
</dbReference>
<feature type="active site" description="Proton acceptor" evidence="3">
    <location>
        <position position="151"/>
    </location>
</feature>
<evidence type="ECO:0000256" key="3">
    <source>
        <dbReference type="PIRSR" id="PIRSR037238-1"/>
    </source>
</evidence>
<dbReference type="Proteomes" id="UP000197025">
    <property type="component" value="Unassembled WGS sequence"/>
</dbReference>
<dbReference type="Gene3D" id="3.30.70.360">
    <property type="match status" value="1"/>
</dbReference>
<keyword evidence="2" id="KW-0378">Hydrolase</keyword>
<dbReference type="SUPFAM" id="SSF55031">
    <property type="entry name" value="Bacterial exopeptidase dimerisation domain"/>
    <property type="match status" value="1"/>
</dbReference>
<gene>
    <name evidence="5" type="ORF">SAMN02746019_00007280</name>
</gene>
<dbReference type="InterPro" id="IPR050072">
    <property type="entry name" value="Peptidase_M20A"/>
</dbReference>
<dbReference type="InterPro" id="IPR002933">
    <property type="entry name" value="Peptidase_M20"/>
</dbReference>
<dbReference type="InterPro" id="IPR036264">
    <property type="entry name" value="Bact_exopeptidase_dim_dom"/>
</dbReference>
<dbReference type="GO" id="GO:0004180">
    <property type="term" value="F:carboxypeptidase activity"/>
    <property type="evidence" value="ECO:0007669"/>
    <property type="project" value="UniProtKB-KW"/>
</dbReference>